<dbReference type="InterPro" id="IPR052894">
    <property type="entry name" value="AsmA-related"/>
</dbReference>
<keyword evidence="4" id="KW-1185">Reference proteome</keyword>
<sequence>MKKIFKIMAIASLALLLLVIAVPFLFKDKLADSVRRQINNRVNATVNFSDADLLLLRNFPSLSLEVDDLSIVNKAPFEGDTLLTAKRLFVDLPWKTIFSGGVDAFTVSHFEVEEAGVYLVSDEEGRVNYDIAKEDEAGSDRVEEESSSPVLSLERYELNNVNLVYKDLKENYYVKLDSVYHKGSGDLSSANSVLSTETSALFTFVSEETAYLNRNPVDWKADIEMDLDNMEFTFKDNTAHINRLPLVFEGGIAMPDEGIDMDLRFSTPSTDFTQFLSLIPEKYSGDLEGIDARGEFALAGEVKGMLTDDRIPYFDIDMKASDAYFKYADMPLAMEEITLRSKLANTTANPKDTYMQMDTLHFKLAGDRLDMHMMAEELGGNPRVDMNAVGVLNLENFSRLMPAGTLEKLQGVLKVDMRSRFDMKSVEEEAYDKINNQGSLEVRNMKFTTEYLPKEVLVENAQMKLNSKSMMLTSSSLRTGKSDLKLSGRIDDYLHALSDEGVIKGQLTMNSSHLEVADLMASEDEGIEEGDGGISAEGKSQKDTEPLLPANLDLIIAGTANEVVYDDIELSNARARMHLADQTLEIEELSSAVFGGRVKLNGKLGGATAAPDYQMNLQASEFDIASSFAHMDLLKALMPLARALEGELNGNISLSGLLSSDLTPVLNSLNGSMQGGLSVEEVKKDQIGYVQSLNNTFSLVDLTKLSGKELAGKLDFNDGKVALKPVKMSFNGMDAALSGTHQFDGRMDYTLTLQVPASYLGSDVTKLASSLNIKDLDKRTVPVDILIGGAIKQPTFTTNLDKATANFVAQLTKEQKEQLVEKGKGELSNLVNQALGTKKDSTAKEDGKNDAVKNAANDILNNLFKKKKDTTKTKQ</sequence>
<dbReference type="Proteomes" id="UP000305939">
    <property type="component" value="Unassembled WGS sequence"/>
</dbReference>
<proteinExistence type="predicted"/>
<dbReference type="PANTHER" id="PTHR30441">
    <property type="entry name" value="DUF748 DOMAIN-CONTAINING PROTEIN"/>
    <property type="match status" value="1"/>
</dbReference>
<dbReference type="RefSeq" id="WP_136334463.1">
    <property type="nucleotide sequence ID" value="NZ_QXMP01000004.1"/>
</dbReference>
<protein>
    <recommendedName>
        <fullName evidence="2">AsmA domain-containing protein</fullName>
    </recommendedName>
</protein>
<comment type="caution">
    <text evidence="3">The sequence shown here is derived from an EMBL/GenBank/DDBJ whole genome shotgun (WGS) entry which is preliminary data.</text>
</comment>
<evidence type="ECO:0000259" key="2">
    <source>
        <dbReference type="Pfam" id="PF05170"/>
    </source>
</evidence>
<feature type="region of interest" description="Disordered" evidence="1">
    <location>
        <begin position="523"/>
        <end position="543"/>
    </location>
</feature>
<dbReference type="AlphaFoldDB" id="A0A4S3M1T8"/>
<evidence type="ECO:0000256" key="1">
    <source>
        <dbReference type="SAM" id="MobiDB-lite"/>
    </source>
</evidence>
<dbReference type="GO" id="GO:0090313">
    <property type="term" value="P:regulation of protein targeting to membrane"/>
    <property type="evidence" value="ECO:0007669"/>
    <property type="project" value="TreeGrafter"/>
</dbReference>
<evidence type="ECO:0000313" key="3">
    <source>
        <dbReference type="EMBL" id="THD68973.1"/>
    </source>
</evidence>
<name>A0A4S3M1T8_9FLAO</name>
<dbReference type="GO" id="GO:0005886">
    <property type="term" value="C:plasma membrane"/>
    <property type="evidence" value="ECO:0007669"/>
    <property type="project" value="TreeGrafter"/>
</dbReference>
<dbReference type="EMBL" id="SSMC01000001">
    <property type="protein sequence ID" value="THD68973.1"/>
    <property type="molecule type" value="Genomic_DNA"/>
</dbReference>
<dbReference type="Pfam" id="PF05170">
    <property type="entry name" value="AsmA"/>
    <property type="match status" value="1"/>
</dbReference>
<evidence type="ECO:0000313" key="4">
    <source>
        <dbReference type="Proteomes" id="UP000305939"/>
    </source>
</evidence>
<organism evidence="3 4">
    <name type="scientific">Robertkochia marina</name>
    <dbReference type="NCBI Taxonomy" id="1227945"/>
    <lineage>
        <taxon>Bacteria</taxon>
        <taxon>Pseudomonadati</taxon>
        <taxon>Bacteroidota</taxon>
        <taxon>Flavobacteriia</taxon>
        <taxon>Flavobacteriales</taxon>
        <taxon>Flavobacteriaceae</taxon>
        <taxon>Robertkochia</taxon>
    </lineage>
</organism>
<accession>A0A4S3M1T8</accession>
<feature type="domain" description="AsmA" evidence="2">
    <location>
        <begin position="1"/>
        <end position="674"/>
    </location>
</feature>
<gene>
    <name evidence="3" type="ORF">E7Z59_01175</name>
</gene>
<dbReference type="OrthoDB" id="596403at2"/>
<dbReference type="InterPro" id="IPR007844">
    <property type="entry name" value="AsmA"/>
</dbReference>
<dbReference type="PANTHER" id="PTHR30441:SF8">
    <property type="entry name" value="DUF748 DOMAIN-CONTAINING PROTEIN"/>
    <property type="match status" value="1"/>
</dbReference>
<reference evidence="3 4" key="1">
    <citation type="submission" date="2019-04" db="EMBL/GenBank/DDBJ databases">
        <title>Draft genome sequence of Robertkochia marina CC-AMO-30D.</title>
        <authorList>
            <person name="Hameed A."/>
            <person name="Lin S.-Y."/>
            <person name="Shahina M."/>
            <person name="Lai W.-A."/>
            <person name="Young C.-C."/>
        </authorList>
    </citation>
    <scope>NUCLEOTIDE SEQUENCE [LARGE SCALE GENOMIC DNA]</scope>
    <source>
        <strain evidence="3 4">CC-AMO-30D</strain>
    </source>
</reference>